<keyword evidence="1" id="KW-1133">Transmembrane helix</keyword>
<gene>
    <name evidence="2" type="ORF">PHYBLDRAFT_176354</name>
</gene>
<dbReference type="AlphaFoldDB" id="A0A162W7N1"/>
<keyword evidence="1" id="KW-0472">Membrane</keyword>
<dbReference type="RefSeq" id="XP_018283235.1">
    <property type="nucleotide sequence ID" value="XM_018437747.1"/>
</dbReference>
<dbReference type="VEuPathDB" id="FungiDB:PHYBLDRAFT_176354"/>
<accession>A0A162W7N1</accession>
<name>A0A162W7N1_PHYB8</name>
<sequence length="288" mass="33131">MQRVLHVTIAHIKFFDKLGSIMRQFLHQKILPMASLASLCFPWTQDELGILNPQFQIPTKGLYHAMVKALYISTSVLLLFHSTDTTQSSSCPNTRRYSTTFVVSTSATPSFFVLSTMKPIPRNFSFVTVGYFIFVILLDSHPYPPFNIPLSTCPQNHWLSPVLYLLLLLIQNMPYLVLLVPIVFVLYAATHSKLYLLLCHSPHDNGAPFGHFLSLTHLIIYGIELSSIPSHSKSPSTTMPLHYLTLYRTIISKSQLYTLYRLKSKLLISLREWNKNFYKWFMCMHLEP</sequence>
<evidence type="ECO:0000313" key="2">
    <source>
        <dbReference type="EMBL" id="OAD65195.1"/>
    </source>
</evidence>
<protein>
    <submittedName>
        <fullName evidence="2">Uncharacterized protein</fullName>
    </submittedName>
</protein>
<organism evidence="2 3">
    <name type="scientific">Phycomyces blakesleeanus (strain ATCC 8743b / DSM 1359 / FGSC 10004 / NBRC 33097 / NRRL 1555)</name>
    <dbReference type="NCBI Taxonomy" id="763407"/>
    <lineage>
        <taxon>Eukaryota</taxon>
        <taxon>Fungi</taxon>
        <taxon>Fungi incertae sedis</taxon>
        <taxon>Mucoromycota</taxon>
        <taxon>Mucoromycotina</taxon>
        <taxon>Mucoromycetes</taxon>
        <taxon>Mucorales</taxon>
        <taxon>Phycomycetaceae</taxon>
        <taxon>Phycomyces</taxon>
    </lineage>
</organism>
<dbReference type="GeneID" id="28998653"/>
<evidence type="ECO:0000313" key="3">
    <source>
        <dbReference type="Proteomes" id="UP000077315"/>
    </source>
</evidence>
<dbReference type="Proteomes" id="UP000077315">
    <property type="component" value="Unassembled WGS sequence"/>
</dbReference>
<dbReference type="EMBL" id="KV441013">
    <property type="protein sequence ID" value="OAD65195.1"/>
    <property type="molecule type" value="Genomic_DNA"/>
</dbReference>
<keyword evidence="3" id="KW-1185">Reference proteome</keyword>
<evidence type="ECO:0000256" key="1">
    <source>
        <dbReference type="SAM" id="Phobius"/>
    </source>
</evidence>
<reference evidence="3" key="1">
    <citation type="submission" date="2015-06" db="EMBL/GenBank/DDBJ databases">
        <title>Expansion of signal transduction pathways in fungi by whole-genome duplication.</title>
        <authorList>
            <consortium name="DOE Joint Genome Institute"/>
            <person name="Corrochano L.M."/>
            <person name="Kuo A."/>
            <person name="Marcet-Houben M."/>
            <person name="Polaino S."/>
            <person name="Salamov A."/>
            <person name="Villalobos J.M."/>
            <person name="Alvarez M.I."/>
            <person name="Avalos J."/>
            <person name="Benito E.P."/>
            <person name="Benoit I."/>
            <person name="Burger G."/>
            <person name="Camino L.P."/>
            <person name="Canovas D."/>
            <person name="Cerda-Olmedo E."/>
            <person name="Cheng J.-F."/>
            <person name="Dominguez A."/>
            <person name="Elias M."/>
            <person name="Eslava A.P."/>
            <person name="Glaser F."/>
            <person name="Grimwood J."/>
            <person name="Gutierrez G."/>
            <person name="Heitman J."/>
            <person name="Henrissat B."/>
            <person name="Iturriaga E.A."/>
            <person name="Lang B.F."/>
            <person name="Lavin J.L."/>
            <person name="Lee S."/>
            <person name="Li W."/>
            <person name="Lindquist E."/>
            <person name="Lopez-Garcia S."/>
            <person name="Luque E.M."/>
            <person name="Marcos A.T."/>
            <person name="Martin J."/>
            <person name="McCluskey K."/>
            <person name="Medina H.R."/>
            <person name="Miralles-Duran A."/>
            <person name="Miyazaki A."/>
            <person name="Munoz-Torres E."/>
            <person name="Oguiza J.A."/>
            <person name="Ohm R."/>
            <person name="Olmedo M."/>
            <person name="Orejas M."/>
            <person name="Ortiz-Castellanos L."/>
            <person name="Pisabarro A.G."/>
            <person name="Rodriguez-Romero J."/>
            <person name="Ruiz-Herrera J."/>
            <person name="Ruiz-Vazquez R."/>
            <person name="Sanz C."/>
            <person name="Schackwitz W."/>
            <person name="Schmutz J."/>
            <person name="Shahriari M."/>
            <person name="Shelest E."/>
            <person name="Silva-Franco F."/>
            <person name="Soanes D."/>
            <person name="Syed K."/>
            <person name="Tagua V.G."/>
            <person name="Talbot N.J."/>
            <person name="Thon M."/>
            <person name="De vries R.P."/>
            <person name="Wiebenga A."/>
            <person name="Yadav J.S."/>
            <person name="Braun E.L."/>
            <person name="Baker S."/>
            <person name="Garre V."/>
            <person name="Horwitz B."/>
            <person name="Torres-Martinez S."/>
            <person name="Idnurm A."/>
            <person name="Herrera-Estrella A."/>
            <person name="Gabaldon T."/>
            <person name="Grigoriev I.V."/>
        </authorList>
    </citation>
    <scope>NUCLEOTIDE SEQUENCE [LARGE SCALE GENOMIC DNA]</scope>
    <source>
        <strain evidence="3">NRRL 1555(-)</strain>
    </source>
</reference>
<feature type="transmembrane region" description="Helical" evidence="1">
    <location>
        <begin position="124"/>
        <end position="143"/>
    </location>
</feature>
<dbReference type="InParanoid" id="A0A162W7N1"/>
<feature type="transmembrane region" description="Helical" evidence="1">
    <location>
        <begin position="163"/>
        <end position="188"/>
    </location>
</feature>
<proteinExistence type="predicted"/>
<keyword evidence="1" id="KW-0812">Transmembrane</keyword>